<proteinExistence type="predicted"/>
<keyword evidence="3" id="KW-1185">Reference proteome</keyword>
<protein>
    <submittedName>
        <fullName evidence="2">Uncharacterized protein</fullName>
    </submittedName>
</protein>
<accession>A0A6N6VUJ1</accession>
<dbReference type="OrthoDB" id="5288864at2"/>
<dbReference type="EMBL" id="WFLM01000002">
    <property type="protein sequence ID" value="KAB8039731.1"/>
    <property type="molecule type" value="Genomic_DNA"/>
</dbReference>
<evidence type="ECO:0000313" key="2">
    <source>
        <dbReference type="EMBL" id="KAB8039731.1"/>
    </source>
</evidence>
<feature type="transmembrane region" description="Helical" evidence="1">
    <location>
        <begin position="65"/>
        <end position="91"/>
    </location>
</feature>
<feature type="transmembrane region" description="Helical" evidence="1">
    <location>
        <begin position="112"/>
        <end position="135"/>
    </location>
</feature>
<gene>
    <name evidence="2" type="ORF">GCL60_05570</name>
</gene>
<evidence type="ECO:0000256" key="1">
    <source>
        <dbReference type="SAM" id="Phobius"/>
    </source>
</evidence>
<sequence length="627" mass="74027">MFRSRSPMVRKTDKMTSFVTVLSRYIIFSSIFWVLFSIICFMILYTPFYGDKSKLYFFSSLHLSILFLSVFIGILIFSALLGTIISLPSILIKILMKIRVEKKSRKGQKPVILIYLSTYFPILICISSNLIVLLISTSTAPQQMRKWFNNDFNLYKVQLKIFNDLFEVKTSDIYSKWKSVGTNLKKESKFIFLLPRNLLMYKNSFIETRKILTKENNWLLYSPTKEALTASILGEAYFADEKLFLPAPIQTSNDANIENNKKTKNFIGINGKNLLNFNNIFHKDSLNIQINNNWFNIFLNRIAISQPQILLFFRIRIISPIFYAWNWDTLTNSNSYLLYSYVNQLSKTDKKKENFVFFLTEMEGSKDNSFFKSIEWPENITKEEFEKNLKKIDLYLSKAIKALKDSGQENILVMPYKQNDNNIENGIGFSNLDFKEQLLNSEIINQDFINNTPIQSCNPIAINFNLKNNKISNHQVNYFLLDTLNSKYDNFPIIKKDYLLAIKNEIRYGVICQSPKKYTYLTFKKDDFFNKEKIYYKPNNKNIYQQLFIQYDKKTKKIENDNNLTTKITKNEINLNEFFKQFDIYKINNDQSITYSDLTDFEKEQFIKVYGVEVKDKFQSYINFLIK</sequence>
<organism evidence="2 3">
    <name type="scientific">Silvanigrella paludirubra</name>
    <dbReference type="NCBI Taxonomy" id="2499159"/>
    <lineage>
        <taxon>Bacteria</taxon>
        <taxon>Pseudomonadati</taxon>
        <taxon>Bdellovibrionota</taxon>
        <taxon>Oligoflexia</taxon>
        <taxon>Silvanigrellales</taxon>
        <taxon>Silvanigrellaceae</taxon>
        <taxon>Silvanigrella</taxon>
    </lineage>
</organism>
<keyword evidence="1" id="KW-0812">Transmembrane</keyword>
<dbReference type="Proteomes" id="UP000437748">
    <property type="component" value="Unassembled WGS sequence"/>
</dbReference>
<keyword evidence="1" id="KW-0472">Membrane</keyword>
<keyword evidence="1" id="KW-1133">Transmembrane helix</keyword>
<reference evidence="2 3" key="1">
    <citation type="submission" date="2019-10" db="EMBL/GenBank/DDBJ databases">
        <title>New species of Slilvanegrellaceae.</title>
        <authorList>
            <person name="Pitt A."/>
            <person name="Hahn M.W."/>
        </authorList>
    </citation>
    <scope>NUCLEOTIDE SEQUENCE [LARGE SCALE GENOMIC DNA]</scope>
    <source>
        <strain evidence="2 3">SP-Ram-0.45-NSY-1</strain>
    </source>
</reference>
<evidence type="ECO:0000313" key="3">
    <source>
        <dbReference type="Proteomes" id="UP000437748"/>
    </source>
</evidence>
<comment type="caution">
    <text evidence="2">The sequence shown here is derived from an EMBL/GenBank/DDBJ whole genome shotgun (WGS) entry which is preliminary data.</text>
</comment>
<name>A0A6N6VUJ1_9BACT</name>
<feature type="transmembrane region" description="Helical" evidence="1">
    <location>
        <begin position="21"/>
        <end position="45"/>
    </location>
</feature>
<dbReference type="AlphaFoldDB" id="A0A6N6VUJ1"/>
<dbReference type="RefSeq" id="WP_153419171.1">
    <property type="nucleotide sequence ID" value="NZ_WFLM01000002.1"/>
</dbReference>